<evidence type="ECO:0000313" key="3">
    <source>
        <dbReference type="EMBL" id="VDN30954.1"/>
    </source>
</evidence>
<reference evidence="3 4" key="1">
    <citation type="submission" date="2018-11" db="EMBL/GenBank/DDBJ databases">
        <authorList>
            <consortium name="Pathogen Informatics"/>
        </authorList>
    </citation>
    <scope>NUCLEOTIDE SEQUENCE [LARGE SCALE GENOMIC DNA]</scope>
</reference>
<keyword evidence="1" id="KW-0862">Zinc</keyword>
<dbReference type="OrthoDB" id="10014897at2759"/>
<sequence>MQVFASQIALQGHSQVHSSRTYHCDFCPLSFASRSRFETHRKKHFTEKNFKCQICDAKFSRCSMNYCAVISDLKWNRIVHENEILPICFLLHLHSVQKTGLSGDTEMRPYLVLEHKSLWT</sequence>
<evidence type="ECO:0000313" key="4">
    <source>
        <dbReference type="Proteomes" id="UP000271098"/>
    </source>
</evidence>
<dbReference type="Proteomes" id="UP000271098">
    <property type="component" value="Unassembled WGS sequence"/>
</dbReference>
<dbReference type="GO" id="GO:0008270">
    <property type="term" value="F:zinc ion binding"/>
    <property type="evidence" value="ECO:0007669"/>
    <property type="project" value="UniProtKB-KW"/>
</dbReference>
<dbReference type="InterPro" id="IPR036236">
    <property type="entry name" value="Znf_C2H2_sf"/>
</dbReference>
<protein>
    <recommendedName>
        <fullName evidence="2">C2H2-type domain-containing protein</fullName>
    </recommendedName>
</protein>
<dbReference type="Gene3D" id="3.30.160.60">
    <property type="entry name" value="Classic Zinc Finger"/>
    <property type="match status" value="1"/>
</dbReference>
<name>A0A3P7MMS8_9BILA</name>
<dbReference type="SMART" id="SM00355">
    <property type="entry name" value="ZnF_C2H2"/>
    <property type="match status" value="1"/>
</dbReference>
<gene>
    <name evidence="3" type="ORF">GPUH_LOCUS18047</name>
</gene>
<keyword evidence="1" id="KW-0479">Metal-binding</keyword>
<dbReference type="AlphaFoldDB" id="A0A3P7MMS8"/>
<accession>A0A3P7MMS8</accession>
<keyword evidence="4" id="KW-1185">Reference proteome</keyword>
<organism evidence="3 4">
    <name type="scientific">Gongylonema pulchrum</name>
    <dbReference type="NCBI Taxonomy" id="637853"/>
    <lineage>
        <taxon>Eukaryota</taxon>
        <taxon>Metazoa</taxon>
        <taxon>Ecdysozoa</taxon>
        <taxon>Nematoda</taxon>
        <taxon>Chromadorea</taxon>
        <taxon>Rhabditida</taxon>
        <taxon>Spirurina</taxon>
        <taxon>Spiruromorpha</taxon>
        <taxon>Spiruroidea</taxon>
        <taxon>Gongylonematidae</taxon>
        <taxon>Gongylonema</taxon>
    </lineage>
</organism>
<dbReference type="PROSITE" id="PS00028">
    <property type="entry name" value="ZINC_FINGER_C2H2_1"/>
    <property type="match status" value="1"/>
</dbReference>
<evidence type="ECO:0000259" key="2">
    <source>
        <dbReference type="PROSITE" id="PS50157"/>
    </source>
</evidence>
<feature type="domain" description="C2H2-type" evidence="2">
    <location>
        <begin position="22"/>
        <end position="49"/>
    </location>
</feature>
<dbReference type="InterPro" id="IPR013087">
    <property type="entry name" value="Znf_C2H2_type"/>
</dbReference>
<dbReference type="PROSITE" id="PS50157">
    <property type="entry name" value="ZINC_FINGER_C2H2_2"/>
    <property type="match status" value="1"/>
</dbReference>
<evidence type="ECO:0000256" key="1">
    <source>
        <dbReference type="PROSITE-ProRule" id="PRU00042"/>
    </source>
</evidence>
<dbReference type="SUPFAM" id="SSF57667">
    <property type="entry name" value="beta-beta-alpha zinc fingers"/>
    <property type="match status" value="1"/>
</dbReference>
<keyword evidence="1" id="KW-0863">Zinc-finger</keyword>
<dbReference type="EMBL" id="UYRT01086116">
    <property type="protein sequence ID" value="VDN30954.1"/>
    <property type="molecule type" value="Genomic_DNA"/>
</dbReference>
<proteinExistence type="predicted"/>